<keyword evidence="1" id="KW-0472">Membrane</keyword>
<organism evidence="2 3">
    <name type="scientific">Pseudarthrobacter enclensis</name>
    <dbReference type="NCBI Taxonomy" id="993070"/>
    <lineage>
        <taxon>Bacteria</taxon>
        <taxon>Bacillati</taxon>
        <taxon>Actinomycetota</taxon>
        <taxon>Actinomycetes</taxon>
        <taxon>Micrococcales</taxon>
        <taxon>Micrococcaceae</taxon>
        <taxon>Pseudarthrobacter</taxon>
    </lineage>
</organism>
<keyword evidence="3" id="KW-1185">Reference proteome</keyword>
<name>A0A0V8IMW9_9MICC</name>
<protein>
    <submittedName>
        <fullName evidence="2">Uncharacterized protein</fullName>
    </submittedName>
</protein>
<dbReference type="EMBL" id="LNQM01000004">
    <property type="protein sequence ID" value="KSU76136.1"/>
    <property type="molecule type" value="Genomic_DNA"/>
</dbReference>
<accession>A0A0V8IMW9</accession>
<sequence length="84" mass="8983">MHSFRRAIEVLFVLTLAVLLAGGIVFVLGQAISLVAGQSQWLTALNDAIKTPICITASVCAVAGFLLSYKRRQALEQPQKAGAR</sequence>
<evidence type="ECO:0000313" key="3">
    <source>
        <dbReference type="Proteomes" id="UP000053199"/>
    </source>
</evidence>
<dbReference type="STRING" id="993070.AS031_12300"/>
<dbReference type="Proteomes" id="UP000053199">
    <property type="component" value="Unassembled WGS sequence"/>
</dbReference>
<comment type="caution">
    <text evidence="2">The sequence shown here is derived from an EMBL/GenBank/DDBJ whole genome shotgun (WGS) entry which is preliminary data.</text>
</comment>
<proteinExistence type="predicted"/>
<gene>
    <name evidence="2" type="ORF">AS031_12300</name>
</gene>
<dbReference type="AlphaFoldDB" id="A0A0V8IMW9"/>
<keyword evidence="1" id="KW-0812">Transmembrane</keyword>
<dbReference type="RefSeq" id="WP_058268428.1">
    <property type="nucleotide sequence ID" value="NZ_FMAZ01000004.1"/>
</dbReference>
<evidence type="ECO:0000256" key="1">
    <source>
        <dbReference type="SAM" id="Phobius"/>
    </source>
</evidence>
<dbReference type="OrthoDB" id="4952921at2"/>
<reference evidence="2 3" key="1">
    <citation type="journal article" date="2014" name="Arch. Microbiol.">
        <title>Arthrobacter enclensis sp. nov., isolated from sediment sample.</title>
        <authorList>
            <person name="Dastager S.G."/>
            <person name="Liu Q."/>
            <person name="Tang S.K."/>
            <person name="Krishnamurthi S."/>
            <person name="Lee J.C."/>
            <person name="Li W.J."/>
        </authorList>
    </citation>
    <scope>NUCLEOTIDE SEQUENCE [LARGE SCALE GENOMIC DNA]</scope>
    <source>
        <strain evidence="2 3">NIO-1008</strain>
    </source>
</reference>
<evidence type="ECO:0000313" key="2">
    <source>
        <dbReference type="EMBL" id="KSU76136.1"/>
    </source>
</evidence>
<keyword evidence="1" id="KW-1133">Transmembrane helix</keyword>
<feature type="transmembrane region" description="Helical" evidence="1">
    <location>
        <begin position="49"/>
        <end position="69"/>
    </location>
</feature>